<evidence type="ECO:0000256" key="10">
    <source>
        <dbReference type="ARBA" id="ARBA00022982"/>
    </source>
</evidence>
<dbReference type="Pfam" id="PF05347">
    <property type="entry name" value="Complex1_LYR"/>
    <property type="match status" value="1"/>
</dbReference>
<comment type="function">
    <text evidence="1">Accessory subunit of the mitochondrial membrane respiratory chain NADH dehydrogenase (Complex I), that is believed to be not involved in catalysis. Complex I functions in the transfer of electrons from NADH to the respiratory chain. The immediate electron acceptor for the enzyme is believed to be ubiquinone.</text>
</comment>
<evidence type="ECO:0000256" key="5">
    <source>
        <dbReference type="ARBA" id="ARBA00018684"/>
    </source>
</evidence>
<keyword evidence="10" id="KW-0249">Electron transport</keyword>
<dbReference type="GO" id="GO:0006120">
    <property type="term" value="P:mitochondrial electron transport, NADH to ubiquinone"/>
    <property type="evidence" value="ECO:0007669"/>
    <property type="project" value="InterPro"/>
</dbReference>
<dbReference type="CDD" id="cd20263">
    <property type="entry name" value="Complex1_LYR_NDUFB9_LYRM3"/>
    <property type="match status" value="1"/>
</dbReference>
<dbReference type="InterPro" id="IPR008011">
    <property type="entry name" value="Complex1_LYR_dom"/>
</dbReference>
<evidence type="ECO:0000256" key="16">
    <source>
        <dbReference type="SAM" id="MobiDB-lite"/>
    </source>
</evidence>
<feature type="domain" description="Complex 1 LYR protein" evidence="17">
    <location>
        <begin position="8"/>
        <end position="65"/>
    </location>
</feature>
<evidence type="ECO:0000256" key="12">
    <source>
        <dbReference type="ARBA" id="ARBA00023128"/>
    </source>
</evidence>
<gene>
    <name evidence="18" type="ORF">IWQ62_006252</name>
</gene>
<keyword evidence="7" id="KW-0597">Phosphoprotein</keyword>
<dbReference type="PANTHER" id="PTHR12868">
    <property type="entry name" value="NADH-UBIQUINONE OXIDOREDUCTASE B22 SUBUNIT"/>
    <property type="match status" value="1"/>
</dbReference>
<keyword evidence="19" id="KW-1185">Reference proteome</keyword>
<keyword evidence="11" id="KW-0007">Acetylation</keyword>
<comment type="subunit">
    <text evidence="4">Mammalian complex I is composed of 45 different subunits.</text>
</comment>
<dbReference type="GO" id="GO:0005743">
    <property type="term" value="C:mitochondrial inner membrane"/>
    <property type="evidence" value="ECO:0007669"/>
    <property type="project" value="UniProtKB-SubCell"/>
</dbReference>
<dbReference type="AlphaFoldDB" id="A0A9W8AH20"/>
<organism evidence="18 19">
    <name type="scientific">Dispira parvispora</name>
    <dbReference type="NCBI Taxonomy" id="1520584"/>
    <lineage>
        <taxon>Eukaryota</taxon>
        <taxon>Fungi</taxon>
        <taxon>Fungi incertae sedis</taxon>
        <taxon>Zoopagomycota</taxon>
        <taxon>Kickxellomycotina</taxon>
        <taxon>Dimargaritomycetes</taxon>
        <taxon>Dimargaritales</taxon>
        <taxon>Dimargaritaceae</taxon>
        <taxon>Dispira</taxon>
    </lineage>
</organism>
<evidence type="ECO:0000256" key="3">
    <source>
        <dbReference type="ARBA" id="ARBA00009508"/>
    </source>
</evidence>
<evidence type="ECO:0000256" key="4">
    <source>
        <dbReference type="ARBA" id="ARBA00011790"/>
    </source>
</evidence>
<dbReference type="PANTHER" id="PTHR12868:SF0">
    <property type="entry name" value="NADH DEHYDROGENASE [UBIQUINONE] 1 BETA SUBCOMPLEX SUBUNIT 9"/>
    <property type="match status" value="1"/>
</dbReference>
<evidence type="ECO:0000256" key="7">
    <source>
        <dbReference type="ARBA" id="ARBA00022553"/>
    </source>
</evidence>
<dbReference type="EMBL" id="JANBPY010003241">
    <property type="protein sequence ID" value="KAJ1952310.1"/>
    <property type="molecule type" value="Genomic_DNA"/>
</dbReference>
<evidence type="ECO:0000256" key="1">
    <source>
        <dbReference type="ARBA" id="ARBA00002920"/>
    </source>
</evidence>
<proteinExistence type="inferred from homology"/>
<comment type="subcellular location">
    <subcellularLocation>
        <location evidence="2">Mitochondrion inner membrane</location>
        <topology evidence="2">Peripheral membrane protein</topology>
        <orientation evidence="2">Matrix side</orientation>
    </subcellularLocation>
</comment>
<evidence type="ECO:0000256" key="6">
    <source>
        <dbReference type="ARBA" id="ARBA00022448"/>
    </source>
</evidence>
<name>A0A9W8AH20_9FUNG</name>
<reference evidence="18" key="1">
    <citation type="submission" date="2022-07" db="EMBL/GenBank/DDBJ databases">
        <title>Phylogenomic reconstructions and comparative analyses of Kickxellomycotina fungi.</title>
        <authorList>
            <person name="Reynolds N.K."/>
            <person name="Stajich J.E."/>
            <person name="Barry K."/>
            <person name="Grigoriev I.V."/>
            <person name="Crous P."/>
            <person name="Smith M.E."/>
        </authorList>
    </citation>
    <scope>NUCLEOTIDE SEQUENCE</scope>
    <source>
        <strain evidence="18">RSA 1196</strain>
    </source>
</reference>
<dbReference type="InterPro" id="IPR045292">
    <property type="entry name" value="Complex1_LYR_NDUFB9_LYRM3"/>
</dbReference>
<evidence type="ECO:0000259" key="17">
    <source>
        <dbReference type="Pfam" id="PF05347"/>
    </source>
</evidence>
<protein>
    <recommendedName>
        <fullName evidence="5">NADH dehydrogenase [ubiquinone] 1 beta subcomplex subunit 9</fullName>
    </recommendedName>
    <alternativeName>
        <fullName evidence="14">Complex I-B22</fullName>
    </alternativeName>
    <alternativeName>
        <fullName evidence="15">NADH-ubiquinone oxidoreductase B22 subunit</fullName>
    </alternativeName>
</protein>
<sequence>MTTPHTKHICSLYRQALRSSLSWIVVRDTWRQAAVSIRLRIEENRHVTDPRAIQYLTNKFQKEVEFFTHPEPFIPPSAPGGNLWERNKLWENRPPPELLK</sequence>
<keyword evidence="13" id="KW-0472">Membrane</keyword>
<evidence type="ECO:0000256" key="8">
    <source>
        <dbReference type="ARBA" id="ARBA00022660"/>
    </source>
</evidence>
<dbReference type="InterPro" id="IPR033034">
    <property type="entry name" value="NDUFB9"/>
</dbReference>
<feature type="region of interest" description="Disordered" evidence="16">
    <location>
        <begin position="77"/>
        <end position="100"/>
    </location>
</feature>
<keyword evidence="12" id="KW-0496">Mitochondrion</keyword>
<evidence type="ECO:0000256" key="11">
    <source>
        <dbReference type="ARBA" id="ARBA00022990"/>
    </source>
</evidence>
<evidence type="ECO:0000256" key="2">
    <source>
        <dbReference type="ARBA" id="ARBA00004443"/>
    </source>
</evidence>
<keyword evidence="8" id="KW-0679">Respiratory chain</keyword>
<comment type="caution">
    <text evidence="18">The sequence shown here is derived from an EMBL/GenBank/DDBJ whole genome shotgun (WGS) entry which is preliminary data.</text>
</comment>
<evidence type="ECO:0000256" key="14">
    <source>
        <dbReference type="ARBA" id="ARBA00030192"/>
    </source>
</evidence>
<evidence type="ECO:0000256" key="13">
    <source>
        <dbReference type="ARBA" id="ARBA00023136"/>
    </source>
</evidence>
<evidence type="ECO:0000256" key="9">
    <source>
        <dbReference type="ARBA" id="ARBA00022792"/>
    </source>
</evidence>
<dbReference type="Proteomes" id="UP001150925">
    <property type="component" value="Unassembled WGS sequence"/>
</dbReference>
<dbReference type="OrthoDB" id="13598at2759"/>
<accession>A0A9W8AH20</accession>
<evidence type="ECO:0000313" key="18">
    <source>
        <dbReference type="EMBL" id="KAJ1952310.1"/>
    </source>
</evidence>
<keyword evidence="9" id="KW-0999">Mitochondrion inner membrane</keyword>
<evidence type="ECO:0000313" key="19">
    <source>
        <dbReference type="Proteomes" id="UP001150925"/>
    </source>
</evidence>
<keyword evidence="6" id="KW-0813">Transport</keyword>
<evidence type="ECO:0000256" key="15">
    <source>
        <dbReference type="ARBA" id="ARBA00032528"/>
    </source>
</evidence>
<comment type="similarity">
    <text evidence="3">Belongs to the complex I LYR family.</text>
</comment>